<organism evidence="1 2">
    <name type="scientific">candidate division MSBL1 archaeon SCGC-AAA261D19</name>
    <dbReference type="NCBI Taxonomy" id="1698273"/>
    <lineage>
        <taxon>Archaea</taxon>
        <taxon>Methanobacteriati</taxon>
        <taxon>Methanobacteriota</taxon>
        <taxon>candidate division MSBL1</taxon>
    </lineage>
</organism>
<accession>A0A133V4H7</accession>
<gene>
    <name evidence="1" type="ORF">AKJ43_03470</name>
</gene>
<evidence type="ECO:0000313" key="2">
    <source>
        <dbReference type="Proteomes" id="UP000070400"/>
    </source>
</evidence>
<evidence type="ECO:0000313" key="1">
    <source>
        <dbReference type="EMBL" id="KXB01327.1"/>
    </source>
</evidence>
<comment type="caution">
    <text evidence="1">The sequence shown here is derived from an EMBL/GenBank/DDBJ whole genome shotgun (WGS) entry which is preliminary data.</text>
</comment>
<dbReference type="Proteomes" id="UP000070400">
    <property type="component" value="Unassembled WGS sequence"/>
</dbReference>
<sequence>MMENRLLKKLFSKVDLILKLELGEIQRAHELVEEILCGSKEILNIPQNKGVEEELEDILSRLEKWSGELSRSVLNSERCSLSQDWVRFARNDFAKLKDEILALREFLVRHQRGLQKSLNEARYGADLEDLVELLWEEEIPHRAILGQLTKRLSEMNETERQRATEIFSKRISRMSLWLSILQEARQDIEDNAG</sequence>
<proteinExistence type="predicted"/>
<dbReference type="EMBL" id="LHXX01000055">
    <property type="protein sequence ID" value="KXB01327.1"/>
    <property type="molecule type" value="Genomic_DNA"/>
</dbReference>
<name>A0A133V4H7_9EURY</name>
<protein>
    <submittedName>
        <fullName evidence="1">Uncharacterized protein</fullName>
    </submittedName>
</protein>
<keyword evidence="2" id="KW-1185">Reference proteome</keyword>
<dbReference type="AlphaFoldDB" id="A0A133V4H7"/>
<reference evidence="1 2" key="1">
    <citation type="journal article" date="2016" name="Sci. Rep.">
        <title>Metabolic traits of an uncultured archaeal lineage -MSBL1- from brine pools of the Red Sea.</title>
        <authorList>
            <person name="Mwirichia R."/>
            <person name="Alam I."/>
            <person name="Rashid M."/>
            <person name="Vinu M."/>
            <person name="Ba-Alawi W."/>
            <person name="Anthony Kamau A."/>
            <person name="Kamanda Ngugi D."/>
            <person name="Goker M."/>
            <person name="Klenk H.P."/>
            <person name="Bajic V."/>
            <person name="Stingl U."/>
        </authorList>
    </citation>
    <scope>NUCLEOTIDE SEQUENCE [LARGE SCALE GENOMIC DNA]</scope>
    <source>
        <strain evidence="1">SCGC-AAA261D19</strain>
    </source>
</reference>